<evidence type="ECO:0000313" key="6">
    <source>
        <dbReference type="Proteomes" id="UP000622552"/>
    </source>
</evidence>
<evidence type="ECO:0000256" key="1">
    <source>
        <dbReference type="ARBA" id="ARBA00022448"/>
    </source>
</evidence>
<dbReference type="RefSeq" id="WP_197001423.1">
    <property type="nucleotide sequence ID" value="NZ_BONS01000026.1"/>
</dbReference>
<keyword evidence="1" id="KW-0813">Transport</keyword>
<organism evidence="5 6">
    <name type="scientific">Longispora fulva</name>
    <dbReference type="NCBI Taxonomy" id="619741"/>
    <lineage>
        <taxon>Bacteria</taxon>
        <taxon>Bacillati</taxon>
        <taxon>Actinomycetota</taxon>
        <taxon>Actinomycetes</taxon>
        <taxon>Micromonosporales</taxon>
        <taxon>Micromonosporaceae</taxon>
        <taxon>Longispora</taxon>
    </lineage>
</organism>
<dbReference type="InterPro" id="IPR051120">
    <property type="entry name" value="ABC_AA/LPS_Transport"/>
</dbReference>
<dbReference type="PROSITE" id="PS00211">
    <property type="entry name" value="ABC_TRANSPORTER_1"/>
    <property type="match status" value="1"/>
</dbReference>
<sequence length="243" mass="24947">MLILAGVTVSFGPVVAVDDVSLRIAAGSRHGLIGPNGAGKSTLLAAIAGTVPARGGCLLAGRELAGLPPHRRARLGVGRTHQQAATCATLTALDNVLLGLYRQAGPLRAALRPALRRALTARATEALATVGLVDRATVTAGALSYGERRCVELAAALATDPRLLLLDEPAAGLAPAEVDRLARLLADLPAATTVLIVEHDLDLVFGLTDTVTVLDNARHLVTGTPAEVRSSPVVRDAFAGVRP</sequence>
<dbReference type="SUPFAM" id="SSF52540">
    <property type="entry name" value="P-loop containing nucleoside triphosphate hydrolases"/>
    <property type="match status" value="1"/>
</dbReference>
<dbReference type="GO" id="GO:0005886">
    <property type="term" value="C:plasma membrane"/>
    <property type="evidence" value="ECO:0007669"/>
    <property type="project" value="TreeGrafter"/>
</dbReference>
<name>A0A8J7KML8_9ACTN</name>
<dbReference type="CDD" id="cd03219">
    <property type="entry name" value="ABC_Mj1267_LivG_branched"/>
    <property type="match status" value="1"/>
</dbReference>
<reference evidence="5" key="1">
    <citation type="submission" date="2020-11" db="EMBL/GenBank/DDBJ databases">
        <title>Sequencing the genomes of 1000 actinobacteria strains.</title>
        <authorList>
            <person name="Klenk H.-P."/>
        </authorList>
    </citation>
    <scope>NUCLEOTIDE SEQUENCE</scope>
    <source>
        <strain evidence="5">DSM 45356</strain>
    </source>
</reference>
<dbReference type="PANTHER" id="PTHR45772">
    <property type="entry name" value="CONSERVED COMPONENT OF ABC TRANSPORTER FOR NATURAL AMINO ACIDS-RELATED"/>
    <property type="match status" value="1"/>
</dbReference>
<dbReference type="InterPro" id="IPR003439">
    <property type="entry name" value="ABC_transporter-like_ATP-bd"/>
</dbReference>
<dbReference type="PROSITE" id="PS50893">
    <property type="entry name" value="ABC_TRANSPORTER_2"/>
    <property type="match status" value="1"/>
</dbReference>
<evidence type="ECO:0000259" key="4">
    <source>
        <dbReference type="PROSITE" id="PS50893"/>
    </source>
</evidence>
<dbReference type="Pfam" id="PF00005">
    <property type="entry name" value="ABC_tran"/>
    <property type="match status" value="1"/>
</dbReference>
<evidence type="ECO:0000256" key="3">
    <source>
        <dbReference type="ARBA" id="ARBA00022840"/>
    </source>
</evidence>
<dbReference type="GO" id="GO:0016887">
    <property type="term" value="F:ATP hydrolysis activity"/>
    <property type="evidence" value="ECO:0007669"/>
    <property type="project" value="InterPro"/>
</dbReference>
<dbReference type="AlphaFoldDB" id="A0A8J7KML8"/>
<keyword evidence="6" id="KW-1185">Reference proteome</keyword>
<dbReference type="Proteomes" id="UP000622552">
    <property type="component" value="Unassembled WGS sequence"/>
</dbReference>
<keyword evidence="3 5" id="KW-0067">ATP-binding</keyword>
<keyword evidence="2" id="KW-0547">Nucleotide-binding</keyword>
<accession>A0A8J7KML8</accession>
<dbReference type="InterPro" id="IPR017871">
    <property type="entry name" value="ABC_transporter-like_CS"/>
</dbReference>
<dbReference type="EMBL" id="JADOUF010000001">
    <property type="protein sequence ID" value="MBG6134157.1"/>
    <property type="molecule type" value="Genomic_DNA"/>
</dbReference>
<evidence type="ECO:0000256" key="2">
    <source>
        <dbReference type="ARBA" id="ARBA00022741"/>
    </source>
</evidence>
<dbReference type="Gene3D" id="3.40.50.300">
    <property type="entry name" value="P-loop containing nucleotide triphosphate hydrolases"/>
    <property type="match status" value="1"/>
</dbReference>
<dbReference type="InterPro" id="IPR003593">
    <property type="entry name" value="AAA+_ATPase"/>
</dbReference>
<dbReference type="InterPro" id="IPR027417">
    <property type="entry name" value="P-loop_NTPase"/>
</dbReference>
<dbReference type="SMART" id="SM00382">
    <property type="entry name" value="AAA"/>
    <property type="match status" value="1"/>
</dbReference>
<comment type="caution">
    <text evidence="5">The sequence shown here is derived from an EMBL/GenBank/DDBJ whole genome shotgun (WGS) entry which is preliminary data.</text>
</comment>
<feature type="domain" description="ABC transporter" evidence="4">
    <location>
        <begin position="2"/>
        <end position="241"/>
    </location>
</feature>
<evidence type="ECO:0000313" key="5">
    <source>
        <dbReference type="EMBL" id="MBG6134157.1"/>
    </source>
</evidence>
<proteinExistence type="predicted"/>
<dbReference type="PANTHER" id="PTHR45772:SF2">
    <property type="entry name" value="ABC TRANSPORTER ATP-BINDING PROTEIN"/>
    <property type="match status" value="1"/>
</dbReference>
<protein>
    <submittedName>
        <fullName evidence="5">Branched-chain amino acid transport system ATP-binding protein</fullName>
    </submittedName>
</protein>
<gene>
    <name evidence="5" type="ORF">IW245_000351</name>
</gene>
<dbReference type="GO" id="GO:0005524">
    <property type="term" value="F:ATP binding"/>
    <property type="evidence" value="ECO:0007669"/>
    <property type="project" value="UniProtKB-KW"/>
</dbReference>